<evidence type="ECO:0000256" key="9">
    <source>
        <dbReference type="ARBA" id="ARBA00022801"/>
    </source>
</evidence>
<evidence type="ECO:0000256" key="2">
    <source>
        <dbReference type="ARBA" id="ARBA00001947"/>
    </source>
</evidence>
<gene>
    <name evidence="15" type="ORF">M3D15_07200</name>
</gene>
<comment type="catalytic activity">
    <reaction evidence="1">
        <text>Release of an N-terminal amino acid, Xaa-|-Yaa- from a peptide, amide or arylamide. Xaa is preferably Ala, but may be most amino acids including Pro (slow action). When a terminal hydrophobic residue is followed by a prolyl residue, the two may be released as an intact Xaa-Pro dipeptide.</text>
        <dbReference type="EC" id="3.4.11.2"/>
    </reaction>
</comment>
<dbReference type="SUPFAM" id="SSF55486">
    <property type="entry name" value="Metalloproteases ('zincins'), catalytic domain"/>
    <property type="match status" value="1"/>
</dbReference>
<keyword evidence="8" id="KW-0479">Metal-binding</keyword>
<evidence type="ECO:0000256" key="5">
    <source>
        <dbReference type="ARBA" id="ARBA00015611"/>
    </source>
</evidence>
<dbReference type="PANTHER" id="PTHR11533:SF174">
    <property type="entry name" value="PUROMYCIN-SENSITIVE AMINOPEPTIDASE-RELATED"/>
    <property type="match status" value="1"/>
</dbReference>
<protein>
    <recommendedName>
        <fullName evidence="5">Aminopeptidase N</fullName>
        <ecNumber evidence="4">3.4.11.2</ecNumber>
    </recommendedName>
    <alternativeName>
        <fullName evidence="12">Alanine aminopeptidase</fullName>
    </alternativeName>
    <alternativeName>
        <fullName evidence="13">Lysyl aminopeptidase</fullName>
    </alternativeName>
</protein>
<comment type="similarity">
    <text evidence="3">Belongs to the peptidase M1 family.</text>
</comment>
<dbReference type="InterPro" id="IPR001930">
    <property type="entry name" value="Peptidase_M1"/>
</dbReference>
<keyword evidence="11" id="KW-0482">Metalloprotease</keyword>
<reference evidence="15 16" key="1">
    <citation type="submission" date="2022-04" db="EMBL/GenBank/DDBJ databases">
        <title>Human microbiome associated bacterial genomes.</title>
        <authorList>
            <person name="Sandstrom S."/>
            <person name="Salamzade R."/>
            <person name="Kalan L.R."/>
        </authorList>
    </citation>
    <scope>NUCLEOTIDE SEQUENCE [LARGE SCALE GENOMIC DNA]</scope>
    <source>
        <strain evidence="16">p3-SID1799</strain>
    </source>
</reference>
<sequence length="440" mass="49520">MHSPDPYLPGHGDTRYRVLHYDLELNYKVASNRLDERATLDIEILEPTSKIALDLYGLTADKVQLDGQRIKFRHNQRRLNLDIGHHDAGERFVVDLRVSGKPRPVPGAHGEAGWEELTAGSMVGSQPQGAPGWFPCNNDAANKATYRIEVICDANYTVIANGSLGSMVRVGGAKRWIYDMKYPMSPYLATLQIGNYAIERRPARKPVEIVAPVGLNVGAGTAFARQAEMLDFFSEVFGPYPFDEYRAVIVGDPLEIPLEAQGLSSFGCNFVSPTWDHERLVAHELAHQWFGNSVTSKTLSDIWLHEGFACYSEWLWSDYRSASVAGVQSVQQQVARHYPTLRFKPHGLTLVDPGMKNMFDDWVYKRGAITLHAIRCVLGDSVFFRMLQAWTHDYAYQTVTTADFMAHCERFSGPRAEQLRAVMEAWLFSPELPPMPVLAR</sequence>
<proteinExistence type="inferred from homology"/>
<dbReference type="InterPro" id="IPR042097">
    <property type="entry name" value="Aminopeptidase_N-like_N_sf"/>
</dbReference>
<dbReference type="Pfam" id="PF01433">
    <property type="entry name" value="Peptidase_M1"/>
    <property type="match status" value="1"/>
</dbReference>
<feature type="domain" description="Peptidase M1 membrane alanine aminopeptidase" evidence="14">
    <location>
        <begin position="224"/>
        <end position="426"/>
    </location>
</feature>
<dbReference type="InterPro" id="IPR050344">
    <property type="entry name" value="Peptidase_M1_aminopeptidases"/>
</dbReference>
<dbReference type="EC" id="3.4.11.2" evidence="4"/>
<evidence type="ECO:0000256" key="11">
    <source>
        <dbReference type="ARBA" id="ARBA00023049"/>
    </source>
</evidence>
<evidence type="ECO:0000256" key="3">
    <source>
        <dbReference type="ARBA" id="ARBA00010136"/>
    </source>
</evidence>
<name>A0ABT2HXR6_9MICO</name>
<evidence type="ECO:0000256" key="12">
    <source>
        <dbReference type="ARBA" id="ARBA00029811"/>
    </source>
</evidence>
<accession>A0ABT2HXR6</accession>
<dbReference type="RefSeq" id="WP_260104378.1">
    <property type="nucleotide sequence ID" value="NZ_JALXSQ010000026.1"/>
</dbReference>
<dbReference type="Gene3D" id="1.10.390.10">
    <property type="entry name" value="Neutral Protease Domain 2"/>
    <property type="match status" value="1"/>
</dbReference>
<evidence type="ECO:0000313" key="16">
    <source>
        <dbReference type="Proteomes" id="UP001525379"/>
    </source>
</evidence>
<organism evidence="15 16">
    <name type="scientific">Pseudoclavibacter albus</name>
    <dbReference type="NCBI Taxonomy" id="272241"/>
    <lineage>
        <taxon>Bacteria</taxon>
        <taxon>Bacillati</taxon>
        <taxon>Actinomycetota</taxon>
        <taxon>Actinomycetes</taxon>
        <taxon>Micrococcales</taxon>
        <taxon>Microbacteriaceae</taxon>
        <taxon>Pseudoclavibacter</taxon>
    </lineage>
</organism>
<keyword evidence="9" id="KW-0378">Hydrolase</keyword>
<keyword evidence="7" id="KW-0645">Protease</keyword>
<dbReference type="Gene3D" id="2.60.40.1730">
    <property type="entry name" value="tricorn interacting facor f3 domain"/>
    <property type="match status" value="1"/>
</dbReference>
<evidence type="ECO:0000256" key="6">
    <source>
        <dbReference type="ARBA" id="ARBA00022438"/>
    </source>
</evidence>
<evidence type="ECO:0000256" key="4">
    <source>
        <dbReference type="ARBA" id="ARBA00012564"/>
    </source>
</evidence>
<dbReference type="PRINTS" id="PR00756">
    <property type="entry name" value="ALADIPTASE"/>
</dbReference>
<evidence type="ECO:0000256" key="8">
    <source>
        <dbReference type="ARBA" id="ARBA00022723"/>
    </source>
</evidence>
<dbReference type="Proteomes" id="UP001525379">
    <property type="component" value="Unassembled WGS sequence"/>
</dbReference>
<keyword evidence="6" id="KW-0031">Aminopeptidase</keyword>
<keyword evidence="16" id="KW-1185">Reference proteome</keyword>
<dbReference type="PANTHER" id="PTHR11533">
    <property type="entry name" value="PROTEASE M1 ZINC METALLOPROTEASE"/>
    <property type="match status" value="1"/>
</dbReference>
<dbReference type="InterPro" id="IPR014782">
    <property type="entry name" value="Peptidase_M1_dom"/>
</dbReference>
<comment type="cofactor">
    <cofactor evidence="2">
        <name>Zn(2+)</name>
        <dbReference type="ChEBI" id="CHEBI:29105"/>
    </cofactor>
</comment>
<evidence type="ECO:0000256" key="7">
    <source>
        <dbReference type="ARBA" id="ARBA00022670"/>
    </source>
</evidence>
<keyword evidence="10" id="KW-0862">Zinc</keyword>
<dbReference type="InterPro" id="IPR027268">
    <property type="entry name" value="Peptidase_M4/M1_CTD_sf"/>
</dbReference>
<dbReference type="SUPFAM" id="SSF63737">
    <property type="entry name" value="Leukotriene A4 hydrolase N-terminal domain"/>
    <property type="match status" value="1"/>
</dbReference>
<evidence type="ECO:0000313" key="15">
    <source>
        <dbReference type="EMBL" id="MCT2043116.1"/>
    </source>
</evidence>
<evidence type="ECO:0000256" key="10">
    <source>
        <dbReference type="ARBA" id="ARBA00022833"/>
    </source>
</evidence>
<comment type="caution">
    <text evidence="15">The sequence shown here is derived from an EMBL/GenBank/DDBJ whole genome shotgun (WGS) entry which is preliminary data.</text>
</comment>
<dbReference type="EMBL" id="JALXSQ010000026">
    <property type="protein sequence ID" value="MCT2043116.1"/>
    <property type="molecule type" value="Genomic_DNA"/>
</dbReference>
<dbReference type="CDD" id="cd09603">
    <property type="entry name" value="M1_APN_like"/>
    <property type="match status" value="1"/>
</dbReference>
<evidence type="ECO:0000256" key="13">
    <source>
        <dbReference type="ARBA" id="ARBA00031533"/>
    </source>
</evidence>
<evidence type="ECO:0000256" key="1">
    <source>
        <dbReference type="ARBA" id="ARBA00000098"/>
    </source>
</evidence>
<evidence type="ECO:0000259" key="14">
    <source>
        <dbReference type="Pfam" id="PF01433"/>
    </source>
</evidence>